<sequence>MHRTNGTAPPPNGPRQRRRRPPSATHTTFPVGPGWVRTGLISPEWW</sequence>
<feature type="region of interest" description="Disordered" evidence="1">
    <location>
        <begin position="1"/>
        <end position="35"/>
    </location>
</feature>
<dbReference type="KEGG" id="euz:DVS28_a1109"/>
<protein>
    <submittedName>
        <fullName evidence="2">Uncharacterized protein</fullName>
    </submittedName>
</protein>
<dbReference type="Proteomes" id="UP000264006">
    <property type="component" value="Chromosome"/>
</dbReference>
<accession>A0A346XUB2</accession>
<evidence type="ECO:0000313" key="3">
    <source>
        <dbReference type="Proteomes" id="UP000264006"/>
    </source>
</evidence>
<dbReference type="AlphaFoldDB" id="A0A346XUB2"/>
<name>A0A346XUB2_9ACTN</name>
<proteinExistence type="predicted"/>
<keyword evidence="3" id="KW-1185">Reference proteome</keyword>
<organism evidence="2 3">
    <name type="scientific">Euzebya pacifica</name>
    <dbReference type="NCBI Taxonomy" id="1608957"/>
    <lineage>
        <taxon>Bacteria</taxon>
        <taxon>Bacillati</taxon>
        <taxon>Actinomycetota</taxon>
        <taxon>Nitriliruptoria</taxon>
        <taxon>Euzebyales</taxon>
    </lineage>
</organism>
<evidence type="ECO:0000256" key="1">
    <source>
        <dbReference type="SAM" id="MobiDB-lite"/>
    </source>
</evidence>
<evidence type="ECO:0000313" key="2">
    <source>
        <dbReference type="EMBL" id="AXV05809.1"/>
    </source>
</evidence>
<dbReference type="EMBL" id="CP031165">
    <property type="protein sequence ID" value="AXV05809.1"/>
    <property type="molecule type" value="Genomic_DNA"/>
</dbReference>
<reference evidence="2 3" key="1">
    <citation type="submission" date="2018-09" db="EMBL/GenBank/DDBJ databases">
        <title>Complete genome sequence of Euzebya sp. DY32-46 isolated from seawater of Pacific Ocean.</title>
        <authorList>
            <person name="Xu L."/>
            <person name="Wu Y.-H."/>
            <person name="Xu X.-W."/>
        </authorList>
    </citation>
    <scope>NUCLEOTIDE SEQUENCE [LARGE SCALE GENOMIC DNA]</scope>
    <source>
        <strain evidence="2 3">DY32-46</strain>
    </source>
</reference>
<gene>
    <name evidence="2" type="ORF">DVS28_a1109</name>
</gene>